<sequence length="212" mass="22918">MKFIASFLGSAFILGMAFNASAETPPYVTIPPVVNSQANPSYGGTGCPAGTARAVVSPDLKSFTMIFDEYVASAKGSNGLDRKNCQIIVNFEFPQGWSYSIIRMDYRGFYNLSAGATAKQQSLYYFQGSLQQGRLFTLFTGPTQGDYTISDTLGVNDVVWSPCGDMRALNINTSLLASVGANNPNGYSHLTTDSVDGNVQTTYALQWKKCTK</sequence>
<comment type="caution">
    <text evidence="2">The sequence shown here is derived from an EMBL/GenBank/DDBJ whole genome shotgun (WGS) entry which is preliminary data.</text>
</comment>
<evidence type="ECO:0000256" key="1">
    <source>
        <dbReference type="SAM" id="SignalP"/>
    </source>
</evidence>
<dbReference type="PANTHER" id="PTHR38847">
    <property type="match status" value="1"/>
</dbReference>
<dbReference type="RefSeq" id="WP_152213559.1">
    <property type="nucleotide sequence ID" value="NZ_WFLN01000008.1"/>
</dbReference>
<evidence type="ECO:0000313" key="2">
    <source>
        <dbReference type="EMBL" id="KAB8029218.1"/>
    </source>
</evidence>
<dbReference type="AlphaFoldDB" id="A0A833JBX3"/>
<accession>A0A833JBX3</accession>
<keyword evidence="3" id="KW-1185">Reference proteome</keyword>
<dbReference type="Proteomes" id="UP000442694">
    <property type="component" value="Unassembled WGS sequence"/>
</dbReference>
<dbReference type="PANTHER" id="PTHR38847:SF1">
    <property type="entry name" value="PSEUDOURIDINE SYNTHASE RSUA_RLUA-LIKE DOMAIN-CONTAINING PROTEIN"/>
    <property type="match status" value="1"/>
</dbReference>
<protein>
    <submittedName>
        <fullName evidence="2">DUF4360 domain-containing protein</fullName>
    </submittedName>
</protein>
<dbReference type="Pfam" id="PF14273">
    <property type="entry name" value="DUF4360"/>
    <property type="match status" value="1"/>
</dbReference>
<reference evidence="2 3" key="1">
    <citation type="submission" date="2019-10" db="EMBL/GenBank/DDBJ databases">
        <title>New genus of Silvanigrellaceae.</title>
        <authorList>
            <person name="Pitt A."/>
            <person name="Hahn M.W."/>
        </authorList>
    </citation>
    <scope>NUCLEOTIDE SEQUENCE [LARGE SCALE GENOMIC DNA]</scope>
    <source>
        <strain evidence="2 3">33A1-SZDP</strain>
    </source>
</reference>
<keyword evidence="1" id="KW-0732">Signal</keyword>
<name>A0A833JBX3_9BACT</name>
<gene>
    <name evidence="2" type="ORF">GCL57_11830</name>
</gene>
<proteinExistence type="predicted"/>
<evidence type="ECO:0000313" key="3">
    <source>
        <dbReference type="Proteomes" id="UP000442694"/>
    </source>
</evidence>
<organism evidence="2 3">
    <name type="scientific">Fluviispira multicolorata</name>
    <dbReference type="NCBI Taxonomy" id="2654512"/>
    <lineage>
        <taxon>Bacteria</taxon>
        <taxon>Pseudomonadati</taxon>
        <taxon>Bdellovibrionota</taxon>
        <taxon>Oligoflexia</taxon>
        <taxon>Silvanigrellales</taxon>
        <taxon>Silvanigrellaceae</taxon>
        <taxon>Fluviispira</taxon>
    </lineage>
</organism>
<dbReference type="InterPro" id="IPR025649">
    <property type="entry name" value="DUF4360"/>
</dbReference>
<feature type="chain" id="PRO_5032514637" evidence="1">
    <location>
        <begin position="23"/>
        <end position="212"/>
    </location>
</feature>
<feature type="signal peptide" evidence="1">
    <location>
        <begin position="1"/>
        <end position="22"/>
    </location>
</feature>
<dbReference type="EMBL" id="WFLN01000008">
    <property type="protein sequence ID" value="KAB8029218.1"/>
    <property type="molecule type" value="Genomic_DNA"/>
</dbReference>